<dbReference type="EMBL" id="ASPP01024091">
    <property type="protein sequence ID" value="ETO09391.1"/>
    <property type="molecule type" value="Genomic_DNA"/>
</dbReference>
<name>X6M712_RETFI</name>
<feature type="region of interest" description="Disordered" evidence="1">
    <location>
        <begin position="1"/>
        <end position="85"/>
    </location>
</feature>
<gene>
    <name evidence="2" type="ORF">RFI_27987</name>
</gene>
<sequence>MSDPLEDESGSSKNKHEISITSPVSQKNRSKSPPSDRKKNSKKDNKTQASNTKNKQLDPVIGVSNDQNSNDPTKRSSKTTAQLSLAPQEDLIVPVVPEKSLEVVDLTPQEWEALERKIGERDRSTATASTDISFANALGSPNRRGAASRDSNMSEKIDSTRFLYTKFCCVLMLLYEECQQTKYQRYCFCHHFALIFHLICTKEAEIVFFVKKIAAKMNVGNNFKLVCD</sequence>
<accession>X6M712</accession>
<dbReference type="Proteomes" id="UP000023152">
    <property type="component" value="Unassembled WGS sequence"/>
</dbReference>
<evidence type="ECO:0000256" key="1">
    <source>
        <dbReference type="SAM" id="MobiDB-lite"/>
    </source>
</evidence>
<dbReference type="AlphaFoldDB" id="X6M712"/>
<evidence type="ECO:0000313" key="3">
    <source>
        <dbReference type="Proteomes" id="UP000023152"/>
    </source>
</evidence>
<reference evidence="2 3" key="1">
    <citation type="journal article" date="2013" name="Curr. Biol.">
        <title>The Genome of the Foraminiferan Reticulomyxa filosa.</title>
        <authorList>
            <person name="Glockner G."/>
            <person name="Hulsmann N."/>
            <person name="Schleicher M."/>
            <person name="Noegel A.A."/>
            <person name="Eichinger L."/>
            <person name="Gallinger C."/>
            <person name="Pawlowski J."/>
            <person name="Sierra R."/>
            <person name="Euteneuer U."/>
            <person name="Pillet L."/>
            <person name="Moustafa A."/>
            <person name="Platzer M."/>
            <person name="Groth M."/>
            <person name="Szafranski K."/>
            <person name="Schliwa M."/>
        </authorList>
    </citation>
    <scope>NUCLEOTIDE SEQUENCE [LARGE SCALE GENOMIC DNA]</scope>
</reference>
<feature type="compositionally biased region" description="Basic and acidic residues" evidence="1">
    <location>
        <begin position="34"/>
        <end position="46"/>
    </location>
</feature>
<comment type="caution">
    <text evidence="2">The sequence shown here is derived from an EMBL/GenBank/DDBJ whole genome shotgun (WGS) entry which is preliminary data.</text>
</comment>
<protein>
    <submittedName>
        <fullName evidence="2">Uncharacterized protein</fullName>
    </submittedName>
</protein>
<proteinExistence type="predicted"/>
<evidence type="ECO:0000313" key="2">
    <source>
        <dbReference type="EMBL" id="ETO09391.1"/>
    </source>
</evidence>
<organism evidence="2 3">
    <name type="scientific">Reticulomyxa filosa</name>
    <dbReference type="NCBI Taxonomy" id="46433"/>
    <lineage>
        <taxon>Eukaryota</taxon>
        <taxon>Sar</taxon>
        <taxon>Rhizaria</taxon>
        <taxon>Retaria</taxon>
        <taxon>Foraminifera</taxon>
        <taxon>Monothalamids</taxon>
        <taxon>Reticulomyxidae</taxon>
        <taxon>Reticulomyxa</taxon>
    </lineage>
</organism>
<keyword evidence="3" id="KW-1185">Reference proteome</keyword>